<evidence type="ECO:0000256" key="6">
    <source>
        <dbReference type="SAM" id="Phobius"/>
    </source>
</evidence>
<name>A0A9P5TRX1_GYMJU</name>
<evidence type="ECO:0000313" key="9">
    <source>
        <dbReference type="Proteomes" id="UP000724874"/>
    </source>
</evidence>
<dbReference type="AlphaFoldDB" id="A0A9P5TRX1"/>
<feature type="region of interest" description="Disordered" evidence="5">
    <location>
        <begin position="391"/>
        <end position="415"/>
    </location>
</feature>
<comment type="caution">
    <text evidence="8">The sequence shown here is derived from an EMBL/GenBank/DDBJ whole genome shotgun (WGS) entry which is preliminary data.</text>
</comment>
<dbReference type="PANTHER" id="PTHR14155:SF622">
    <property type="entry name" value="RING_U-BOX SUPERFAMILY PROTEIN"/>
    <property type="match status" value="1"/>
</dbReference>
<feature type="compositionally biased region" description="Polar residues" evidence="5">
    <location>
        <begin position="500"/>
        <end position="516"/>
    </location>
</feature>
<sequence>MATQDTLPQDGVLRRIRSDGDIPSRPERAHIRTNRGISESTGDHQAGHSRQISSNLASPIVARHQSPSSIPSTPTNLSTWSPPLSSARSIPPIQPPQGTPPSADQQSTTRAQAIPHNIPLYVRLMMYFGIGRNASYARKSLVSLIWNISWGFLQVVVIMTMLILTGTHFRSASDPGLSEWTACDRPLGVWASLWVVRVILASSLAYWDFLRERVLHPLRSDAEADTNSNVQQPMMTANHAENAPAATSGNQTVNSSISAPIRPTDSNISYSRTYSRLTLVSSLMTLSWFLTAHILEYTSISTCRHTSPHLWWLVFGILCIMYLMVLEVVLVGLIVLVIAPIIFIFWNILLICIGRHPIQNPHMIKPEIGKLSKSVVERIPLVMYIPSPPESERVTSAEVPHSYPPKIPQAASKPSQRRFKLLRNLSSFRSKKSDEGIDKTNEKNDELLSNLQGPISWEDNWEQSEYPFVALEGNRAACAICLMDFEEPKKKNAAAKQESGDQPTEGKNSTNSSTLPPTIAEVQRGDDLKLEDAGEGAQPLRLLQCGHVFHKTCLDPWLTDVSGRCPVCQRPVEIPKPKKSRRTP</sequence>
<feature type="region of interest" description="Disordered" evidence="5">
    <location>
        <begin position="1"/>
        <end position="109"/>
    </location>
</feature>
<dbReference type="PROSITE" id="PS50089">
    <property type="entry name" value="ZF_RING_2"/>
    <property type="match status" value="1"/>
</dbReference>
<feature type="compositionally biased region" description="Basic and acidic residues" evidence="5">
    <location>
        <begin position="12"/>
        <end position="30"/>
    </location>
</feature>
<keyword evidence="6" id="KW-1133">Transmembrane helix</keyword>
<feature type="compositionally biased region" description="Polar residues" evidence="5">
    <location>
        <begin position="65"/>
        <end position="88"/>
    </location>
</feature>
<keyword evidence="9" id="KW-1185">Reference proteome</keyword>
<dbReference type="GO" id="GO:0008270">
    <property type="term" value="F:zinc ion binding"/>
    <property type="evidence" value="ECO:0007669"/>
    <property type="project" value="UniProtKB-KW"/>
</dbReference>
<feature type="transmembrane region" description="Helical" evidence="6">
    <location>
        <begin position="331"/>
        <end position="353"/>
    </location>
</feature>
<dbReference type="Pfam" id="PF13639">
    <property type="entry name" value="zf-RING_2"/>
    <property type="match status" value="1"/>
</dbReference>
<protein>
    <recommendedName>
        <fullName evidence="7">RING-type domain-containing protein</fullName>
    </recommendedName>
</protein>
<keyword evidence="2 4" id="KW-0863">Zinc-finger</keyword>
<proteinExistence type="predicted"/>
<keyword evidence="6" id="KW-0812">Transmembrane</keyword>
<dbReference type="OrthoDB" id="8062037at2759"/>
<evidence type="ECO:0000256" key="2">
    <source>
        <dbReference type="ARBA" id="ARBA00022771"/>
    </source>
</evidence>
<feature type="transmembrane region" description="Helical" evidence="6">
    <location>
        <begin position="144"/>
        <end position="166"/>
    </location>
</feature>
<evidence type="ECO:0000259" key="7">
    <source>
        <dbReference type="PROSITE" id="PS50089"/>
    </source>
</evidence>
<feature type="transmembrane region" description="Helical" evidence="6">
    <location>
        <begin position="187"/>
        <end position="207"/>
    </location>
</feature>
<reference evidence="8" key="1">
    <citation type="submission" date="2020-11" db="EMBL/GenBank/DDBJ databases">
        <authorList>
            <consortium name="DOE Joint Genome Institute"/>
            <person name="Ahrendt S."/>
            <person name="Riley R."/>
            <person name="Andreopoulos W."/>
            <person name="LaButti K."/>
            <person name="Pangilinan J."/>
            <person name="Ruiz-duenas F.J."/>
            <person name="Barrasa J.M."/>
            <person name="Sanchez-Garcia M."/>
            <person name="Camarero S."/>
            <person name="Miyauchi S."/>
            <person name="Serrano A."/>
            <person name="Linde D."/>
            <person name="Babiker R."/>
            <person name="Drula E."/>
            <person name="Ayuso-Fernandez I."/>
            <person name="Pacheco R."/>
            <person name="Padilla G."/>
            <person name="Ferreira P."/>
            <person name="Barriuso J."/>
            <person name="Kellner H."/>
            <person name="Castanera R."/>
            <person name="Alfaro M."/>
            <person name="Ramirez L."/>
            <person name="Pisabarro A.G."/>
            <person name="Kuo A."/>
            <person name="Tritt A."/>
            <person name="Lipzen A."/>
            <person name="He G."/>
            <person name="Yan M."/>
            <person name="Ng V."/>
            <person name="Cullen D."/>
            <person name="Martin F."/>
            <person name="Rosso M.-N."/>
            <person name="Henrissat B."/>
            <person name="Hibbett D."/>
            <person name="Martinez A.T."/>
            <person name="Grigoriev I.V."/>
        </authorList>
    </citation>
    <scope>NUCLEOTIDE SEQUENCE</scope>
    <source>
        <strain evidence="8">AH 44721</strain>
    </source>
</reference>
<evidence type="ECO:0000256" key="3">
    <source>
        <dbReference type="ARBA" id="ARBA00022833"/>
    </source>
</evidence>
<dbReference type="CDD" id="cd16448">
    <property type="entry name" value="RING-H2"/>
    <property type="match status" value="1"/>
</dbReference>
<evidence type="ECO:0000256" key="1">
    <source>
        <dbReference type="ARBA" id="ARBA00022723"/>
    </source>
</evidence>
<dbReference type="SUPFAM" id="SSF57850">
    <property type="entry name" value="RING/U-box"/>
    <property type="match status" value="1"/>
</dbReference>
<feature type="transmembrane region" description="Helical" evidence="6">
    <location>
        <begin position="309"/>
        <end position="325"/>
    </location>
</feature>
<evidence type="ECO:0000313" key="8">
    <source>
        <dbReference type="EMBL" id="KAF8906535.1"/>
    </source>
</evidence>
<gene>
    <name evidence="8" type="ORF">CPB84DRAFT_1726177</name>
</gene>
<dbReference type="PANTHER" id="PTHR14155">
    <property type="entry name" value="RING FINGER DOMAIN-CONTAINING"/>
    <property type="match status" value="1"/>
</dbReference>
<dbReference type="InterPro" id="IPR013083">
    <property type="entry name" value="Znf_RING/FYVE/PHD"/>
</dbReference>
<dbReference type="SMART" id="SM00184">
    <property type="entry name" value="RING"/>
    <property type="match status" value="1"/>
</dbReference>
<dbReference type="Proteomes" id="UP000724874">
    <property type="component" value="Unassembled WGS sequence"/>
</dbReference>
<evidence type="ECO:0000256" key="5">
    <source>
        <dbReference type="SAM" id="MobiDB-lite"/>
    </source>
</evidence>
<dbReference type="Gene3D" id="3.30.40.10">
    <property type="entry name" value="Zinc/RING finger domain, C3HC4 (zinc finger)"/>
    <property type="match status" value="1"/>
</dbReference>
<organism evidence="8 9">
    <name type="scientific">Gymnopilus junonius</name>
    <name type="common">Spectacular rustgill mushroom</name>
    <name type="synonym">Gymnopilus spectabilis subsp. junonius</name>
    <dbReference type="NCBI Taxonomy" id="109634"/>
    <lineage>
        <taxon>Eukaryota</taxon>
        <taxon>Fungi</taxon>
        <taxon>Dikarya</taxon>
        <taxon>Basidiomycota</taxon>
        <taxon>Agaricomycotina</taxon>
        <taxon>Agaricomycetes</taxon>
        <taxon>Agaricomycetidae</taxon>
        <taxon>Agaricales</taxon>
        <taxon>Agaricineae</taxon>
        <taxon>Hymenogastraceae</taxon>
        <taxon>Gymnopilus</taxon>
    </lineage>
</organism>
<feature type="domain" description="RING-type" evidence="7">
    <location>
        <begin position="478"/>
        <end position="569"/>
    </location>
</feature>
<dbReference type="EMBL" id="JADNYJ010000018">
    <property type="protein sequence ID" value="KAF8906535.1"/>
    <property type="molecule type" value="Genomic_DNA"/>
</dbReference>
<feature type="region of interest" description="Disordered" evidence="5">
    <location>
        <begin position="492"/>
        <end position="519"/>
    </location>
</feature>
<keyword evidence="3" id="KW-0862">Zinc</keyword>
<keyword evidence="6" id="KW-0472">Membrane</keyword>
<keyword evidence="1" id="KW-0479">Metal-binding</keyword>
<dbReference type="InterPro" id="IPR001841">
    <property type="entry name" value="Znf_RING"/>
</dbReference>
<accession>A0A9P5TRX1</accession>
<feature type="transmembrane region" description="Helical" evidence="6">
    <location>
        <begin position="277"/>
        <end position="297"/>
    </location>
</feature>
<feature type="compositionally biased region" description="Polar residues" evidence="5">
    <location>
        <begin position="48"/>
        <end position="57"/>
    </location>
</feature>
<dbReference type="InterPro" id="IPR053238">
    <property type="entry name" value="RING-H2_zinc_finger"/>
</dbReference>
<evidence type="ECO:0000256" key="4">
    <source>
        <dbReference type="PROSITE-ProRule" id="PRU00175"/>
    </source>
</evidence>